<feature type="domain" description="SAM" evidence="1">
    <location>
        <begin position="70"/>
        <end position="137"/>
    </location>
</feature>
<dbReference type="PANTHER" id="PTHR21359">
    <property type="entry name" value="DUF5577 DOMAIN-CONTAINING PROTEIN"/>
    <property type="match status" value="1"/>
</dbReference>
<dbReference type="InterPro" id="IPR001660">
    <property type="entry name" value="SAM"/>
</dbReference>
<evidence type="ECO:0000313" key="2">
    <source>
        <dbReference type="EMBL" id="CAD2188350.1"/>
    </source>
</evidence>
<dbReference type="PROSITE" id="PS50105">
    <property type="entry name" value="SAM_DOMAIN"/>
    <property type="match status" value="1"/>
</dbReference>
<reference evidence="2 3" key="1">
    <citation type="submission" date="2020-08" db="EMBL/GenBank/DDBJ databases">
        <authorList>
            <person name="Koutsovoulos G."/>
            <person name="Danchin GJ E."/>
        </authorList>
    </citation>
    <scope>NUCLEOTIDE SEQUENCE [LARGE SCALE GENOMIC DNA]</scope>
</reference>
<organism evidence="2 3">
    <name type="scientific">Meloidogyne enterolobii</name>
    <name type="common">Root-knot nematode worm</name>
    <name type="synonym">Meloidogyne mayaguensis</name>
    <dbReference type="NCBI Taxonomy" id="390850"/>
    <lineage>
        <taxon>Eukaryota</taxon>
        <taxon>Metazoa</taxon>
        <taxon>Ecdysozoa</taxon>
        <taxon>Nematoda</taxon>
        <taxon>Chromadorea</taxon>
        <taxon>Rhabditida</taxon>
        <taxon>Tylenchina</taxon>
        <taxon>Tylenchomorpha</taxon>
        <taxon>Tylenchoidea</taxon>
        <taxon>Meloidogynidae</taxon>
        <taxon>Meloidogyninae</taxon>
        <taxon>Meloidogyne</taxon>
    </lineage>
</organism>
<name>A0A6V7WMV7_MELEN</name>
<dbReference type="AlphaFoldDB" id="A0A6V7WMV7"/>
<dbReference type="PANTHER" id="PTHR21359:SF1">
    <property type="entry name" value="DUF5577 DOMAIN-CONTAINING PROTEIN"/>
    <property type="match status" value="1"/>
</dbReference>
<proteinExistence type="predicted"/>
<dbReference type="EMBL" id="CAJEWN010000687">
    <property type="protein sequence ID" value="CAD2188350.1"/>
    <property type="molecule type" value="Genomic_DNA"/>
</dbReference>
<dbReference type="Gene3D" id="1.10.150.50">
    <property type="entry name" value="Transcription Factor, Ets-1"/>
    <property type="match status" value="1"/>
</dbReference>
<evidence type="ECO:0000259" key="1">
    <source>
        <dbReference type="PROSITE" id="PS50105"/>
    </source>
</evidence>
<dbReference type="Proteomes" id="UP000580250">
    <property type="component" value="Unassembled WGS sequence"/>
</dbReference>
<dbReference type="SUPFAM" id="SSF47769">
    <property type="entry name" value="SAM/Pointed domain"/>
    <property type="match status" value="1"/>
</dbReference>
<protein>
    <recommendedName>
        <fullName evidence="1">SAM domain-containing protein</fullName>
    </recommendedName>
</protein>
<dbReference type="InterPro" id="IPR039161">
    <property type="entry name" value="C19orf47-like"/>
</dbReference>
<dbReference type="OrthoDB" id="10067653at2759"/>
<sequence>MHPKLVPLSKHFVSKKTYGTLNLDKSQKFLDTWEPRSSIKHLEVFKVFEKEHKKQRSSTKKVKNGKEEKGGADQIKKWEKFFEACCDLPTKLRKKYASTFVKQRIQPNLLRDLGKDDLKELGISALGDQLAIISYINYCDGTPPEFLPPPKKTVAPPPAPPARTVHQNDAYVDDDILMPEEEDVFSPTKPVLSIAPDRHDIYHIKIPTGESNSKRAKNVLEVHNNLREQRVIKEV</sequence>
<gene>
    <name evidence="2" type="ORF">MENT_LOCUS40994</name>
</gene>
<dbReference type="Pfam" id="PF18017">
    <property type="entry name" value="SAM_4"/>
    <property type="match status" value="1"/>
</dbReference>
<accession>A0A6V7WMV7</accession>
<comment type="caution">
    <text evidence="2">The sequence shown here is derived from an EMBL/GenBank/DDBJ whole genome shotgun (WGS) entry which is preliminary data.</text>
</comment>
<evidence type="ECO:0000313" key="3">
    <source>
        <dbReference type="Proteomes" id="UP000580250"/>
    </source>
</evidence>
<dbReference type="GO" id="GO:0005634">
    <property type="term" value="C:nucleus"/>
    <property type="evidence" value="ECO:0007669"/>
    <property type="project" value="TreeGrafter"/>
</dbReference>
<dbReference type="InterPro" id="IPR013761">
    <property type="entry name" value="SAM/pointed_sf"/>
</dbReference>